<organism evidence="1 2">
    <name type="scientific">Rhizobium rhizogenes NBRC 13257</name>
    <dbReference type="NCBI Taxonomy" id="1220581"/>
    <lineage>
        <taxon>Bacteria</taxon>
        <taxon>Pseudomonadati</taxon>
        <taxon>Pseudomonadota</taxon>
        <taxon>Alphaproteobacteria</taxon>
        <taxon>Hyphomicrobiales</taxon>
        <taxon>Rhizobiaceae</taxon>
        <taxon>Rhizobium/Agrobacterium group</taxon>
        <taxon>Rhizobium</taxon>
    </lineage>
</organism>
<dbReference type="InterPro" id="IPR024651">
    <property type="entry name" value="FAD-SLDH_ssu"/>
</dbReference>
<dbReference type="EMBL" id="BAYX01000004">
    <property type="protein sequence ID" value="GAJ92654.1"/>
    <property type="molecule type" value="Genomic_DNA"/>
</dbReference>
<evidence type="ECO:0000313" key="2">
    <source>
        <dbReference type="Proteomes" id="UP000026941"/>
    </source>
</evidence>
<evidence type="ECO:0008006" key="3">
    <source>
        <dbReference type="Google" id="ProtNLM"/>
    </source>
</evidence>
<dbReference type="Proteomes" id="UP000026941">
    <property type="component" value="Unassembled WGS sequence"/>
</dbReference>
<accession>A0AA87Q7E2</accession>
<name>A0AA87Q7E2_RHIRH</name>
<reference evidence="1 2" key="1">
    <citation type="submission" date="2014-05" db="EMBL/GenBank/DDBJ databases">
        <title>Whole genome shotgun sequence of Rhizobium rhizogenes NBRC 13257.</title>
        <authorList>
            <person name="Katano-Makiyama Y."/>
            <person name="Hosoyama A."/>
            <person name="Hashimoto M."/>
            <person name="Hosoyama Y."/>
            <person name="Noguchi M."/>
            <person name="Tsuchikane K."/>
            <person name="Kimura A."/>
            <person name="Ohji S."/>
            <person name="Ichikawa N."/>
            <person name="Yamazoe A."/>
            <person name="Fujita N."/>
        </authorList>
    </citation>
    <scope>NUCLEOTIDE SEQUENCE [LARGE SCALE GENOMIC DNA]</scope>
    <source>
        <strain evidence="1 2">NBRC 13257</strain>
    </source>
</reference>
<dbReference type="PROSITE" id="PS51318">
    <property type="entry name" value="TAT"/>
    <property type="match status" value="1"/>
</dbReference>
<gene>
    <name evidence="1" type="ORF">RRH01S_04_02070</name>
</gene>
<protein>
    <recommendedName>
        <fullName evidence="3">Sorbitol dehydrogenase</fullName>
    </recommendedName>
</protein>
<dbReference type="Pfam" id="PF12318">
    <property type="entry name" value="FAD-SLDH"/>
    <property type="match status" value="1"/>
</dbReference>
<proteinExistence type="predicted"/>
<dbReference type="AlphaFoldDB" id="A0AA87Q7E2"/>
<dbReference type="InterPro" id="IPR006311">
    <property type="entry name" value="TAT_signal"/>
</dbReference>
<comment type="caution">
    <text evidence="1">The sequence shown here is derived from an EMBL/GenBank/DDBJ whole genome shotgun (WGS) entry which is preliminary data.</text>
</comment>
<dbReference type="GeneID" id="86850049"/>
<sequence length="183" mass="19767">MDMTHPSRDDCPEEFNLTRRKLMLGGALFAGGILLSPEISAQTLGAVAPEVSSNFMDVSSLLIDHHLDPEVGARMAAAMLRINPEMAQDIGAIIDIAKKKNARIVEDFFADIPEGRVKDTALAIISAWYTGVVENSANAEVFAFETALMYQPTHDVMTIPTYAISGPNGWNAEAPALGDMPTF</sequence>
<dbReference type="RefSeq" id="WP_034521762.1">
    <property type="nucleotide sequence ID" value="NZ_BAYX01000004.1"/>
</dbReference>
<evidence type="ECO:0000313" key="1">
    <source>
        <dbReference type="EMBL" id="GAJ92654.1"/>
    </source>
</evidence>